<dbReference type="InterPro" id="IPR003653">
    <property type="entry name" value="Peptidase_C48_C"/>
</dbReference>
<feature type="domain" description="Ubiquitin-like protease family profile" evidence="4">
    <location>
        <begin position="356"/>
        <end position="520"/>
    </location>
</feature>
<dbReference type="GO" id="GO:0008234">
    <property type="term" value="F:cysteine-type peptidase activity"/>
    <property type="evidence" value="ECO:0007669"/>
    <property type="project" value="InterPro"/>
</dbReference>
<reference evidence="5" key="1">
    <citation type="submission" date="2023-04" db="EMBL/GenBank/DDBJ databases">
        <authorList>
            <person name="Vijverberg K."/>
            <person name="Xiong W."/>
            <person name="Schranz E."/>
        </authorList>
    </citation>
    <scope>NUCLEOTIDE SEQUENCE</scope>
</reference>
<dbReference type="PANTHER" id="PTHR33018">
    <property type="entry name" value="OS10G0338966 PROTEIN-RELATED"/>
    <property type="match status" value="1"/>
</dbReference>
<gene>
    <name evidence="5" type="ORF">LSALG_LOCUS3974</name>
</gene>
<dbReference type="EMBL" id="OX465086">
    <property type="protein sequence ID" value="CAI9263277.1"/>
    <property type="molecule type" value="Genomic_DNA"/>
</dbReference>
<dbReference type="Proteomes" id="UP001177003">
    <property type="component" value="Chromosome 0"/>
</dbReference>
<sequence>MISVEYTSWKKVPIAQKDMLWLAIKKRWNIPDDNRKKDVLKTCNSQWRAFKKRLKKKCDNQRDPLETYSYLERSTLQSFRQRISSKEFQEISEKARASSMHNKNPARVGPLGYRGKKVEWEQEMASGQLTPQLYQIKSERSLHYVLGRRSKNELGLNIIPPTIQPIVDKLVDVQTQISKGDLELNPGEDLLTKTTIDLMGSQLAKLQAHFNLQQGSRNHAPDDVSLGVQQNNCGSNPTLDALDAIKVLIDDIDSRYENFPVLVMTKEVANLQGAVGIVIQWPRIAIIPANEQRAKKQIPTTSLVPTISRAGTKKNIPNQTSSKARPIEYLRDCLKTNQVVNIVADSGILEVGTYDFSVTCEEYFRLLRKQTIDASIIIAWQLILHSMVRTRMNKCAFLNPYNILGEACQKNPEGVVSYLVDSIRPHHEKLFLIAPYLQNKHWVLLLISLRNRVVYILDSLKDRIEKSADYHYLLKKHVDMAFMRYEKNTSTPIGWIFAECNQQLGGLESGHYVMRWMFDFLTTRQHGFPSKSSSIWDDKSPFEEKMLVATVATWFREFLNNYMNDVVL</sequence>
<dbReference type="PROSITE" id="PS50600">
    <property type="entry name" value="ULP_PROTEASE"/>
    <property type="match status" value="1"/>
</dbReference>
<dbReference type="GO" id="GO:0006508">
    <property type="term" value="P:proteolysis"/>
    <property type="evidence" value="ECO:0007669"/>
    <property type="project" value="UniProtKB-KW"/>
</dbReference>
<protein>
    <recommendedName>
        <fullName evidence="4">Ubiquitin-like protease family profile domain-containing protein</fullName>
    </recommendedName>
</protein>
<evidence type="ECO:0000256" key="2">
    <source>
        <dbReference type="ARBA" id="ARBA00022670"/>
    </source>
</evidence>
<evidence type="ECO:0000313" key="5">
    <source>
        <dbReference type="EMBL" id="CAI9263277.1"/>
    </source>
</evidence>
<comment type="similarity">
    <text evidence="1">Belongs to the peptidase C48 family.</text>
</comment>
<evidence type="ECO:0000313" key="6">
    <source>
        <dbReference type="Proteomes" id="UP001177003"/>
    </source>
</evidence>
<keyword evidence="3" id="KW-0378">Hydrolase</keyword>
<proteinExistence type="inferred from homology"/>
<keyword evidence="2" id="KW-0645">Protease</keyword>
<accession>A0AA35VLK8</accession>
<dbReference type="PANTHER" id="PTHR33018:SF37">
    <property type="entry name" value="TRANSPOSASE TNP1_EN_SPM-LIKE DOMAIN-CONTAINING PROTEIN"/>
    <property type="match status" value="1"/>
</dbReference>
<keyword evidence="6" id="KW-1185">Reference proteome</keyword>
<dbReference type="SUPFAM" id="SSF54001">
    <property type="entry name" value="Cysteine proteinases"/>
    <property type="match status" value="1"/>
</dbReference>
<dbReference type="Gene3D" id="3.40.395.10">
    <property type="entry name" value="Adenoviral Proteinase, Chain A"/>
    <property type="match status" value="1"/>
</dbReference>
<dbReference type="AlphaFoldDB" id="A0AA35VLK8"/>
<dbReference type="InterPro" id="IPR038765">
    <property type="entry name" value="Papain-like_cys_pep_sf"/>
</dbReference>
<evidence type="ECO:0000256" key="1">
    <source>
        <dbReference type="ARBA" id="ARBA00005234"/>
    </source>
</evidence>
<organism evidence="5 6">
    <name type="scientific">Lactuca saligna</name>
    <name type="common">Willowleaf lettuce</name>
    <dbReference type="NCBI Taxonomy" id="75948"/>
    <lineage>
        <taxon>Eukaryota</taxon>
        <taxon>Viridiplantae</taxon>
        <taxon>Streptophyta</taxon>
        <taxon>Embryophyta</taxon>
        <taxon>Tracheophyta</taxon>
        <taxon>Spermatophyta</taxon>
        <taxon>Magnoliopsida</taxon>
        <taxon>eudicotyledons</taxon>
        <taxon>Gunneridae</taxon>
        <taxon>Pentapetalae</taxon>
        <taxon>asterids</taxon>
        <taxon>campanulids</taxon>
        <taxon>Asterales</taxon>
        <taxon>Asteraceae</taxon>
        <taxon>Cichorioideae</taxon>
        <taxon>Cichorieae</taxon>
        <taxon>Lactucinae</taxon>
        <taxon>Lactuca</taxon>
    </lineage>
</organism>
<name>A0AA35VLK8_LACSI</name>
<evidence type="ECO:0000256" key="3">
    <source>
        <dbReference type="ARBA" id="ARBA00022801"/>
    </source>
</evidence>
<dbReference type="Pfam" id="PF02902">
    <property type="entry name" value="Peptidase_C48"/>
    <property type="match status" value="1"/>
</dbReference>
<evidence type="ECO:0000259" key="4">
    <source>
        <dbReference type="PROSITE" id="PS50600"/>
    </source>
</evidence>